<gene>
    <name evidence="3" type="ORF">G4B88_018219</name>
</gene>
<dbReference type="GO" id="GO:0003676">
    <property type="term" value="F:nucleic acid binding"/>
    <property type="evidence" value="ECO:0007669"/>
    <property type="project" value="InterPro"/>
</dbReference>
<dbReference type="AlphaFoldDB" id="A0A7J6F803"/>
<evidence type="ECO:0000313" key="3">
    <source>
        <dbReference type="EMBL" id="KAF4366796.1"/>
    </source>
</evidence>
<dbReference type="InterPro" id="IPR002156">
    <property type="entry name" value="RNaseH_domain"/>
</dbReference>
<feature type="domain" description="RNase H type-1" evidence="2">
    <location>
        <begin position="272"/>
        <end position="355"/>
    </location>
</feature>
<name>A0A7J6F803_CANSA</name>
<feature type="region of interest" description="Disordered" evidence="1">
    <location>
        <begin position="41"/>
        <end position="91"/>
    </location>
</feature>
<feature type="compositionally biased region" description="Polar residues" evidence="1">
    <location>
        <begin position="54"/>
        <end position="76"/>
    </location>
</feature>
<sequence length="385" mass="43107">MGHAERFCEKIYDTPIENIVKPYSIEMKAPTRRQSFLTASPWLRSGKGGHAPAKQSTSASPSVNAPTDFRGTNSGNCDPHDSQSKSRDYGNQQSTLKEHVVLVNDNSADFNSEEIIEISDLKRKQPETMINGNLMGLYRYENSWNREPLCAQIVADIWQSNPHLQLMEKIELRNRPVALSFAEFITGALCIFESIWKVRNDVRHGGHHTQISVAIRAIRVRYRDHQSCIMPPRSKTELNLTPPPGWMTCCTNVSIDTNLSVGAAVFRFVPALVEALTLAMASQVAVQNQFQRIGFFCDNAEVVSNFSETNSHNIHLNLAGAAAKFRSTSLQLQSVQLSKIGREQNFMAHNVAKWARLTEVVGEIALSSMPPEVFVDHQEWFPDPG</sequence>
<organism evidence="3 4">
    <name type="scientific">Cannabis sativa</name>
    <name type="common">Hemp</name>
    <name type="synonym">Marijuana</name>
    <dbReference type="NCBI Taxonomy" id="3483"/>
    <lineage>
        <taxon>Eukaryota</taxon>
        <taxon>Viridiplantae</taxon>
        <taxon>Streptophyta</taxon>
        <taxon>Embryophyta</taxon>
        <taxon>Tracheophyta</taxon>
        <taxon>Spermatophyta</taxon>
        <taxon>Magnoliopsida</taxon>
        <taxon>eudicotyledons</taxon>
        <taxon>Gunneridae</taxon>
        <taxon>Pentapetalae</taxon>
        <taxon>rosids</taxon>
        <taxon>fabids</taxon>
        <taxon>Rosales</taxon>
        <taxon>Cannabaceae</taxon>
        <taxon>Cannabis</taxon>
    </lineage>
</organism>
<keyword evidence="4" id="KW-1185">Reference proteome</keyword>
<evidence type="ECO:0000256" key="1">
    <source>
        <dbReference type="SAM" id="MobiDB-lite"/>
    </source>
</evidence>
<dbReference type="Pfam" id="PF13456">
    <property type="entry name" value="RVT_3"/>
    <property type="match status" value="1"/>
</dbReference>
<dbReference type="Proteomes" id="UP000583929">
    <property type="component" value="Unassembled WGS sequence"/>
</dbReference>
<evidence type="ECO:0000259" key="2">
    <source>
        <dbReference type="Pfam" id="PF13456"/>
    </source>
</evidence>
<comment type="caution">
    <text evidence="3">The sequence shown here is derived from an EMBL/GenBank/DDBJ whole genome shotgun (WGS) entry which is preliminary data.</text>
</comment>
<evidence type="ECO:0000313" key="4">
    <source>
        <dbReference type="Proteomes" id="UP000583929"/>
    </source>
</evidence>
<reference evidence="3 4" key="1">
    <citation type="journal article" date="2020" name="bioRxiv">
        <title>Sequence and annotation of 42 cannabis genomes reveals extensive copy number variation in cannabinoid synthesis and pathogen resistance genes.</title>
        <authorList>
            <person name="Mckernan K.J."/>
            <person name="Helbert Y."/>
            <person name="Kane L.T."/>
            <person name="Ebling H."/>
            <person name="Zhang L."/>
            <person name="Liu B."/>
            <person name="Eaton Z."/>
            <person name="Mclaughlin S."/>
            <person name="Kingan S."/>
            <person name="Baybayan P."/>
            <person name="Concepcion G."/>
            <person name="Jordan M."/>
            <person name="Riva A."/>
            <person name="Barbazuk W."/>
            <person name="Harkins T."/>
        </authorList>
    </citation>
    <scope>NUCLEOTIDE SEQUENCE [LARGE SCALE GENOMIC DNA]</scope>
    <source>
        <strain evidence="4">cv. Jamaican Lion 4</strain>
        <tissue evidence="3">Leaf</tissue>
    </source>
</reference>
<feature type="compositionally biased region" description="Basic and acidic residues" evidence="1">
    <location>
        <begin position="78"/>
        <end position="88"/>
    </location>
</feature>
<protein>
    <recommendedName>
        <fullName evidence="2">RNase H type-1 domain-containing protein</fullName>
    </recommendedName>
</protein>
<dbReference type="GO" id="GO:0004523">
    <property type="term" value="F:RNA-DNA hybrid ribonuclease activity"/>
    <property type="evidence" value="ECO:0007669"/>
    <property type="project" value="InterPro"/>
</dbReference>
<dbReference type="EMBL" id="JAATIQ010000252">
    <property type="protein sequence ID" value="KAF4366796.1"/>
    <property type="molecule type" value="Genomic_DNA"/>
</dbReference>
<accession>A0A7J6F803</accession>
<proteinExistence type="predicted"/>